<evidence type="ECO:0000256" key="1">
    <source>
        <dbReference type="ARBA" id="ARBA00008056"/>
    </source>
</evidence>
<dbReference type="PROSITE" id="PS51471">
    <property type="entry name" value="FE2OG_OXY"/>
    <property type="match status" value="1"/>
</dbReference>
<dbReference type="InterPro" id="IPR044861">
    <property type="entry name" value="IPNS-like_FE2OG_OXY"/>
</dbReference>
<dbReference type="AlphaFoldDB" id="A0A6G1J3B0"/>
<feature type="domain" description="Fe2OG dioxygenase" evidence="3">
    <location>
        <begin position="203"/>
        <end position="306"/>
    </location>
</feature>
<gene>
    <name evidence="4" type="ORF">K458DRAFT_302077</name>
</gene>
<organism evidence="4 5">
    <name type="scientific">Lentithecium fluviatile CBS 122367</name>
    <dbReference type="NCBI Taxonomy" id="1168545"/>
    <lineage>
        <taxon>Eukaryota</taxon>
        <taxon>Fungi</taxon>
        <taxon>Dikarya</taxon>
        <taxon>Ascomycota</taxon>
        <taxon>Pezizomycotina</taxon>
        <taxon>Dothideomycetes</taxon>
        <taxon>Pleosporomycetidae</taxon>
        <taxon>Pleosporales</taxon>
        <taxon>Massarineae</taxon>
        <taxon>Lentitheciaceae</taxon>
        <taxon>Lentithecium</taxon>
    </lineage>
</organism>
<accession>A0A6G1J3B0</accession>
<keyword evidence="2" id="KW-0479">Metal-binding</keyword>
<sequence length="370" mass="42138">MTIRFSSHSRFRLAPRAGLTVIYRRYLNHDATKHTSAIPGSARLKTVDLSGLRSRELSETGALLRACEEDGFFYLDIRRVNNAQMIKDWMLIQSLMQPWFARPFHDKMRYHCGTFLHGYTPVGTYAGLLENSKDGNESIKITDVARRVDPPILPDLYLENRALLDRFMDGCRDITISLLSSLSDSLDLRESSRFEQSHRSYMPANTCLNLFNYPKSTRGGQFGQNKHTDNGSLTLLFANQQGLEILSPRTSSWDRVLPRDGHVVVNVGDTLRFLSGNRFHSSIHRAAPIFEPSQQGRLVAGFFLRAEDHCMIEDNEGSKMTARQWHDHKYDIYKSLHSIQRTSTVLTGGMEEHIDNAKRSQSAAIETREG</sequence>
<dbReference type="SUPFAM" id="SSF51197">
    <property type="entry name" value="Clavaminate synthase-like"/>
    <property type="match status" value="1"/>
</dbReference>
<evidence type="ECO:0000313" key="4">
    <source>
        <dbReference type="EMBL" id="KAF2685014.1"/>
    </source>
</evidence>
<dbReference type="OrthoDB" id="288590at2759"/>
<dbReference type="Proteomes" id="UP000799291">
    <property type="component" value="Unassembled WGS sequence"/>
</dbReference>
<dbReference type="EMBL" id="MU005580">
    <property type="protein sequence ID" value="KAF2685014.1"/>
    <property type="molecule type" value="Genomic_DNA"/>
</dbReference>
<dbReference type="InterPro" id="IPR005123">
    <property type="entry name" value="Oxoglu/Fe-dep_dioxygenase_dom"/>
</dbReference>
<name>A0A6G1J3B0_9PLEO</name>
<evidence type="ECO:0000313" key="5">
    <source>
        <dbReference type="Proteomes" id="UP000799291"/>
    </source>
</evidence>
<dbReference type="Gene3D" id="2.60.120.330">
    <property type="entry name" value="B-lactam Antibiotic, Isopenicillin N Synthase, Chain"/>
    <property type="match status" value="1"/>
</dbReference>
<dbReference type="PANTHER" id="PTHR47990">
    <property type="entry name" value="2-OXOGLUTARATE (2OG) AND FE(II)-DEPENDENT OXYGENASE SUPERFAMILY PROTEIN-RELATED"/>
    <property type="match status" value="1"/>
</dbReference>
<keyword evidence="2" id="KW-0408">Iron</keyword>
<comment type="similarity">
    <text evidence="1 2">Belongs to the iron/ascorbate-dependent oxidoreductase family.</text>
</comment>
<keyword evidence="2" id="KW-0560">Oxidoreductase</keyword>
<reference evidence="4" key="1">
    <citation type="journal article" date="2020" name="Stud. Mycol.">
        <title>101 Dothideomycetes genomes: a test case for predicting lifestyles and emergence of pathogens.</title>
        <authorList>
            <person name="Haridas S."/>
            <person name="Albert R."/>
            <person name="Binder M."/>
            <person name="Bloem J."/>
            <person name="Labutti K."/>
            <person name="Salamov A."/>
            <person name="Andreopoulos B."/>
            <person name="Baker S."/>
            <person name="Barry K."/>
            <person name="Bills G."/>
            <person name="Bluhm B."/>
            <person name="Cannon C."/>
            <person name="Castanera R."/>
            <person name="Culley D."/>
            <person name="Daum C."/>
            <person name="Ezra D."/>
            <person name="Gonzalez J."/>
            <person name="Henrissat B."/>
            <person name="Kuo A."/>
            <person name="Liang C."/>
            <person name="Lipzen A."/>
            <person name="Lutzoni F."/>
            <person name="Magnuson J."/>
            <person name="Mondo S."/>
            <person name="Nolan M."/>
            <person name="Ohm R."/>
            <person name="Pangilinan J."/>
            <person name="Park H.-J."/>
            <person name="Ramirez L."/>
            <person name="Alfaro M."/>
            <person name="Sun H."/>
            <person name="Tritt A."/>
            <person name="Yoshinaga Y."/>
            <person name="Zwiers L.-H."/>
            <person name="Turgeon B."/>
            <person name="Goodwin S."/>
            <person name="Spatafora J."/>
            <person name="Crous P."/>
            <person name="Grigoriev I."/>
        </authorList>
    </citation>
    <scope>NUCLEOTIDE SEQUENCE</scope>
    <source>
        <strain evidence="4">CBS 122367</strain>
    </source>
</reference>
<protein>
    <submittedName>
        <fullName evidence="4">2OG-Fe(II) oxygenase family oxidoreductase</fullName>
    </submittedName>
</protein>
<evidence type="ECO:0000256" key="2">
    <source>
        <dbReference type="RuleBase" id="RU003682"/>
    </source>
</evidence>
<dbReference type="InterPro" id="IPR050231">
    <property type="entry name" value="Iron_ascorbate_oxido_reductase"/>
</dbReference>
<dbReference type="InterPro" id="IPR027443">
    <property type="entry name" value="IPNS-like_sf"/>
</dbReference>
<proteinExistence type="inferred from homology"/>
<dbReference type="Pfam" id="PF03171">
    <property type="entry name" value="2OG-FeII_Oxy"/>
    <property type="match status" value="1"/>
</dbReference>
<evidence type="ECO:0000259" key="3">
    <source>
        <dbReference type="PROSITE" id="PS51471"/>
    </source>
</evidence>
<dbReference type="GO" id="GO:0016491">
    <property type="term" value="F:oxidoreductase activity"/>
    <property type="evidence" value="ECO:0007669"/>
    <property type="project" value="UniProtKB-KW"/>
</dbReference>
<keyword evidence="5" id="KW-1185">Reference proteome</keyword>
<dbReference type="GO" id="GO:0046872">
    <property type="term" value="F:metal ion binding"/>
    <property type="evidence" value="ECO:0007669"/>
    <property type="project" value="UniProtKB-KW"/>
</dbReference>